<sequence>MMEYTVSYLLVLFLIGAIGSILSGMVGIGGSVIKYPMLLYIPPLLGFVAFTAQEVSAISAVQVFFSTLAALVVFKKGGYVSFRLVGYMGTAIVIGSFIGGYGSKFLADETINFVYAILASIAAILMFFPKPKGSEEVSAEQLTFNRFYAVVLSFIVGVASGIVGAAGAFVIVPIMLVILKVPTRIAIGSSVAITFISSIGATIGKVMGGHMLLVPSLVMVIASLLAAPVGAKLSQKINTKVLEYILLVLIVATVIKIWYEMLV</sequence>
<evidence type="ECO:0000256" key="5">
    <source>
        <dbReference type="ARBA" id="ARBA00023136"/>
    </source>
</evidence>
<dbReference type="InterPro" id="IPR051598">
    <property type="entry name" value="TSUP/Inactive_protease-like"/>
</dbReference>
<evidence type="ECO:0000256" key="2">
    <source>
        <dbReference type="ARBA" id="ARBA00009142"/>
    </source>
</evidence>
<evidence type="ECO:0000256" key="4">
    <source>
        <dbReference type="ARBA" id="ARBA00022989"/>
    </source>
</evidence>
<feature type="transmembrane region" description="Helical" evidence="6">
    <location>
        <begin position="210"/>
        <end position="229"/>
    </location>
</feature>
<dbReference type="EMBL" id="CP000922">
    <property type="protein sequence ID" value="ACJ32671.1"/>
    <property type="molecule type" value="Genomic_DNA"/>
</dbReference>
<feature type="transmembrane region" description="Helical" evidence="6">
    <location>
        <begin position="44"/>
        <end position="74"/>
    </location>
</feature>
<dbReference type="GO" id="GO:0005886">
    <property type="term" value="C:plasma membrane"/>
    <property type="evidence" value="ECO:0007669"/>
    <property type="project" value="UniProtKB-SubCell"/>
</dbReference>
<dbReference type="AlphaFoldDB" id="B7GFZ2"/>
<keyword evidence="6" id="KW-1003">Cell membrane</keyword>
<keyword evidence="5 6" id="KW-0472">Membrane</keyword>
<proteinExistence type="inferred from homology"/>
<feature type="transmembrane region" description="Helical" evidence="6">
    <location>
        <begin position="6"/>
        <end position="32"/>
    </location>
</feature>
<organism evidence="7 8">
    <name type="scientific">Anoxybacillus flavithermus (strain DSM 21510 / WK1)</name>
    <dbReference type="NCBI Taxonomy" id="491915"/>
    <lineage>
        <taxon>Bacteria</taxon>
        <taxon>Bacillati</taxon>
        <taxon>Bacillota</taxon>
        <taxon>Bacilli</taxon>
        <taxon>Bacillales</taxon>
        <taxon>Anoxybacillaceae</taxon>
        <taxon>Anoxybacillus</taxon>
    </lineage>
</organism>
<gene>
    <name evidence="7" type="ordered locus">Aflv_0287</name>
</gene>
<evidence type="ECO:0000256" key="3">
    <source>
        <dbReference type="ARBA" id="ARBA00022692"/>
    </source>
</evidence>
<comment type="subcellular location">
    <subcellularLocation>
        <location evidence="6">Cell membrane</location>
        <topology evidence="6">Multi-pass membrane protein</topology>
    </subcellularLocation>
    <subcellularLocation>
        <location evidence="1">Membrane</location>
        <topology evidence="1">Multi-pass membrane protein</topology>
    </subcellularLocation>
</comment>
<protein>
    <recommendedName>
        <fullName evidence="6">Probable membrane transporter protein</fullName>
    </recommendedName>
</protein>
<dbReference type="PANTHER" id="PTHR43701">
    <property type="entry name" value="MEMBRANE TRANSPORTER PROTEIN MJ0441-RELATED"/>
    <property type="match status" value="1"/>
</dbReference>
<dbReference type="KEGG" id="afl:Aflv_0287"/>
<reference evidence="7 8" key="1">
    <citation type="journal article" date="2008" name="Genome Biol.">
        <title>Encapsulated in silica: genome, proteome and physiology of the thermophilic bacterium Anoxybacillus flavithermus WK1.</title>
        <authorList>
            <person name="Saw J.H."/>
            <person name="Mountain B.W."/>
            <person name="Feng L."/>
            <person name="Omelchenko M.V."/>
            <person name="Hou S."/>
            <person name="Saito J.A."/>
            <person name="Stott M.B."/>
            <person name="Li D."/>
            <person name="Zhao G."/>
            <person name="Wu J."/>
            <person name="Galperin M.Y."/>
            <person name="Koonin E.V."/>
            <person name="Makarova K.S."/>
            <person name="Wolf Y.I."/>
            <person name="Rigden D.J."/>
            <person name="Dunfield P.F."/>
            <person name="Wang L."/>
            <person name="Alam M."/>
        </authorList>
    </citation>
    <scope>NUCLEOTIDE SEQUENCE [LARGE SCALE GENOMIC DNA]</scope>
    <source>
        <strain evidence="8">DSM 21510 / WK1</strain>
    </source>
</reference>
<name>B7GFZ2_ANOFW</name>
<evidence type="ECO:0000313" key="8">
    <source>
        <dbReference type="Proteomes" id="UP000000742"/>
    </source>
</evidence>
<feature type="transmembrane region" description="Helical" evidence="6">
    <location>
        <begin position="148"/>
        <end position="178"/>
    </location>
</feature>
<feature type="transmembrane region" description="Helical" evidence="6">
    <location>
        <begin position="185"/>
        <end position="204"/>
    </location>
</feature>
<feature type="transmembrane region" description="Helical" evidence="6">
    <location>
        <begin position="80"/>
        <end position="98"/>
    </location>
</feature>
<dbReference type="PANTHER" id="PTHR43701:SF13">
    <property type="entry name" value="MEMBRANE TRANSPORTER PROTEIN YRKJ-RELATED"/>
    <property type="match status" value="1"/>
</dbReference>
<dbReference type="eggNOG" id="COG0730">
    <property type="taxonomic scope" value="Bacteria"/>
</dbReference>
<feature type="transmembrane region" description="Helical" evidence="6">
    <location>
        <begin position="110"/>
        <end position="128"/>
    </location>
</feature>
<dbReference type="STRING" id="491915.Aflv_0287"/>
<evidence type="ECO:0000256" key="6">
    <source>
        <dbReference type="RuleBase" id="RU363041"/>
    </source>
</evidence>
<dbReference type="InterPro" id="IPR002781">
    <property type="entry name" value="TM_pro_TauE-like"/>
</dbReference>
<feature type="transmembrane region" description="Helical" evidence="6">
    <location>
        <begin position="241"/>
        <end position="259"/>
    </location>
</feature>
<dbReference type="Proteomes" id="UP000000742">
    <property type="component" value="Chromosome"/>
</dbReference>
<keyword evidence="3 6" id="KW-0812">Transmembrane</keyword>
<accession>B7GFZ2</accession>
<comment type="similarity">
    <text evidence="2 6">Belongs to the 4-toluene sulfonate uptake permease (TSUP) (TC 2.A.102) family.</text>
</comment>
<evidence type="ECO:0000256" key="1">
    <source>
        <dbReference type="ARBA" id="ARBA00004141"/>
    </source>
</evidence>
<dbReference type="Pfam" id="PF01925">
    <property type="entry name" value="TauE"/>
    <property type="match status" value="1"/>
</dbReference>
<keyword evidence="4 6" id="KW-1133">Transmembrane helix</keyword>
<dbReference type="HOGENOM" id="CLU_045498_5_3_9"/>
<evidence type="ECO:0000313" key="7">
    <source>
        <dbReference type="EMBL" id="ACJ32671.1"/>
    </source>
</evidence>